<dbReference type="GO" id="GO:0055085">
    <property type="term" value="P:transmembrane transport"/>
    <property type="evidence" value="ECO:0007669"/>
    <property type="project" value="InterPro"/>
</dbReference>
<feature type="binding site" evidence="2">
    <location>
        <position position="205"/>
    </location>
    <ligand>
        <name>Na(+)</name>
        <dbReference type="ChEBI" id="CHEBI:29101"/>
    </ligand>
</feature>
<evidence type="ECO:0000313" key="4">
    <source>
        <dbReference type="EMBL" id="AFL68686.1"/>
    </source>
</evidence>
<dbReference type="GO" id="GO:0046872">
    <property type="term" value="F:metal ion binding"/>
    <property type="evidence" value="ECO:0007669"/>
    <property type="project" value="UniProtKB-KW"/>
</dbReference>
<dbReference type="PANTHER" id="PTHR33376:SF5">
    <property type="entry name" value="EXTRACYTOPLASMIC SOLUTE RECEPTOR PROTEIN"/>
    <property type="match status" value="1"/>
</dbReference>
<dbReference type="AlphaFoldDB" id="I3XXL2"/>
<dbReference type="OrthoDB" id="9769667at2"/>
<dbReference type="PANTHER" id="PTHR33376">
    <property type="match status" value="1"/>
</dbReference>
<sequence length="349" mass="39224">MRFILCILCLSASVVFAESKIYTLTLASSWGEQIPILGSAPYKVAKLAEEMSQGRLIIKVDLPQKHKAPLGIMDMVKEGLYDIGYTTPVYYKGKDYKLVFFMTVPFGMTTTEQYAWYYYGGGKTLSEKVYAPHGLISYPGGSVGISMGGWFKKEIVSLEDLKGLKIRISGQGGDVMARLGVNALSTSPGELYMAMETGLLDAVEWISPAFDMAMGFHKVAPYYYTGWSKPSGEGQYLVNQKKFHTLPQDLKRILESAIKITARELLDESNDANAKTWAKMQHEYPHIKINHFPKEVMNALKKAAHEVEEEQANKDALYKEILESQRSYIAKIRPWSMMGEVDYLSEIAK</sequence>
<dbReference type="GO" id="GO:0031317">
    <property type="term" value="C:tripartite ATP-independent periplasmic transporter complex"/>
    <property type="evidence" value="ECO:0007669"/>
    <property type="project" value="InterPro"/>
</dbReference>
<reference evidence="4 5" key="1">
    <citation type="submission" date="2012-06" db="EMBL/GenBank/DDBJ databases">
        <title>Complete sequence of Sulfurospirillum barnesii SES-3.</title>
        <authorList>
            <consortium name="US DOE Joint Genome Institute"/>
            <person name="Lucas S."/>
            <person name="Han J."/>
            <person name="Lapidus A."/>
            <person name="Cheng J.-F."/>
            <person name="Goodwin L."/>
            <person name="Pitluck S."/>
            <person name="Peters L."/>
            <person name="Ovchinnikova G."/>
            <person name="Lu M."/>
            <person name="Detter J.C."/>
            <person name="Han C."/>
            <person name="Tapia R."/>
            <person name="Land M."/>
            <person name="Hauser L."/>
            <person name="Kyrpides N."/>
            <person name="Ivanova N."/>
            <person name="Pagani I."/>
            <person name="Stolz J."/>
            <person name="Arkin A."/>
            <person name="Dehal P."/>
            <person name="Oremland R."/>
            <person name="Saltikov C."/>
            <person name="Basu P."/>
            <person name="Hollibaugh J."/>
            <person name="Newman D."/>
            <person name="Stolyar S."/>
            <person name="Hazen T."/>
            <person name="Woyke T."/>
        </authorList>
    </citation>
    <scope>NUCLEOTIDE SEQUENCE [LARGE SCALE GENOMIC DNA]</scope>
    <source>
        <strain evidence="5">ATCC 700032 / DSM 10660 / SES-3</strain>
    </source>
</reference>
<evidence type="ECO:0000256" key="3">
    <source>
        <dbReference type="SAM" id="SignalP"/>
    </source>
</evidence>
<accession>I3XXL2</accession>
<protein>
    <submittedName>
        <fullName evidence="4">TRAP-type mannitol/chloroaromatic compound transport system, periplasmic component</fullName>
    </submittedName>
</protein>
<feature type="signal peptide" evidence="3">
    <location>
        <begin position="1"/>
        <end position="17"/>
    </location>
</feature>
<feature type="binding site" evidence="2">
    <location>
        <position position="204"/>
    </location>
    <ligand>
        <name>substrate</name>
    </ligand>
</feature>
<dbReference type="Gene3D" id="3.40.190.10">
    <property type="entry name" value="Periplasmic binding protein-like II"/>
    <property type="match status" value="1"/>
</dbReference>
<dbReference type="InterPro" id="IPR038404">
    <property type="entry name" value="TRAP_DctP_sf"/>
</dbReference>
<dbReference type="HOGENOM" id="CLU_036176_0_1_7"/>
<dbReference type="InterPro" id="IPR026289">
    <property type="entry name" value="SBP_TakP-like"/>
</dbReference>
<gene>
    <name evidence="4" type="ordered locus">Sulba_1397</name>
</gene>
<dbReference type="PATRIC" id="fig|760154.4.peg.1401"/>
<dbReference type="Pfam" id="PF03480">
    <property type="entry name" value="DctP"/>
    <property type="match status" value="1"/>
</dbReference>
<dbReference type="Proteomes" id="UP000006176">
    <property type="component" value="Chromosome"/>
</dbReference>
<feature type="chain" id="PRO_5003682832" evidence="3">
    <location>
        <begin position="18"/>
        <end position="349"/>
    </location>
</feature>
<dbReference type="EMBL" id="CP003333">
    <property type="protein sequence ID" value="AFL68686.1"/>
    <property type="molecule type" value="Genomic_DNA"/>
</dbReference>
<dbReference type="eggNOG" id="COG4663">
    <property type="taxonomic scope" value="Bacteria"/>
</dbReference>
<dbReference type="Gene3D" id="3.40.190.170">
    <property type="entry name" value="Bacterial extracellular solute-binding protein, family 7"/>
    <property type="match status" value="1"/>
</dbReference>
<dbReference type="InterPro" id="IPR018389">
    <property type="entry name" value="DctP_fam"/>
</dbReference>
<evidence type="ECO:0000256" key="2">
    <source>
        <dbReference type="PIRSR" id="PIRSR039026-2"/>
    </source>
</evidence>
<name>I3XXL2_SULBS</name>
<evidence type="ECO:0000256" key="1">
    <source>
        <dbReference type="ARBA" id="ARBA00022729"/>
    </source>
</evidence>
<keyword evidence="2" id="KW-0479">Metal-binding</keyword>
<organism evidence="4 5">
    <name type="scientific">Sulfurospirillum barnesii (strain ATCC 700032 / DSM 10660 / SES-3)</name>
    <dbReference type="NCBI Taxonomy" id="760154"/>
    <lineage>
        <taxon>Bacteria</taxon>
        <taxon>Pseudomonadati</taxon>
        <taxon>Campylobacterota</taxon>
        <taxon>Epsilonproteobacteria</taxon>
        <taxon>Campylobacterales</taxon>
        <taxon>Sulfurospirillaceae</taxon>
        <taxon>Sulfurospirillum</taxon>
    </lineage>
</organism>
<proteinExistence type="predicted"/>
<dbReference type="STRING" id="760154.Sulba_1397"/>
<dbReference type="KEGG" id="sba:Sulba_1397"/>
<keyword evidence="5" id="KW-1185">Reference proteome</keyword>
<dbReference type="RefSeq" id="WP_014769564.1">
    <property type="nucleotide sequence ID" value="NC_018002.1"/>
</dbReference>
<keyword evidence="1 3" id="KW-0732">Signal</keyword>
<dbReference type="PIRSF" id="PIRSF039026">
    <property type="entry name" value="SiaP"/>
    <property type="match status" value="1"/>
</dbReference>
<evidence type="ECO:0000313" key="5">
    <source>
        <dbReference type="Proteomes" id="UP000006176"/>
    </source>
</evidence>
<dbReference type="NCBIfam" id="NF037995">
    <property type="entry name" value="TRAP_S1"/>
    <property type="match status" value="1"/>
</dbReference>